<evidence type="ECO:0000256" key="2">
    <source>
        <dbReference type="PIRNR" id="PIRNR000077"/>
    </source>
</evidence>
<dbReference type="PANTHER" id="PTHR46115">
    <property type="entry name" value="THIOREDOXIN-LIKE PROTEIN 1"/>
    <property type="match status" value="1"/>
</dbReference>
<feature type="disulfide bond" description="Redox-active" evidence="4">
    <location>
        <begin position="31"/>
        <end position="34"/>
    </location>
</feature>
<dbReference type="NCBIfam" id="TIGR01068">
    <property type="entry name" value="thioredoxin"/>
    <property type="match status" value="1"/>
</dbReference>
<dbReference type="Pfam" id="PF00085">
    <property type="entry name" value="Thioredoxin"/>
    <property type="match status" value="1"/>
</dbReference>
<feature type="site" description="Contributes to redox potential value" evidence="3">
    <location>
        <position position="32"/>
    </location>
</feature>
<reference evidence="6" key="1">
    <citation type="journal article" date="2014" name="Genome Announc.">
        <title>De novo whole-genome sequence and genome annotation of Lichtheimia ramosa.</title>
        <authorList>
            <person name="Linde J."/>
            <person name="Schwartze V."/>
            <person name="Binder U."/>
            <person name="Lass-Florl C."/>
            <person name="Voigt K."/>
            <person name="Horn F."/>
        </authorList>
    </citation>
    <scope>NUCLEOTIDE SEQUENCE</scope>
    <source>
        <strain evidence="6">JMRC FSU:6197</strain>
    </source>
</reference>
<proteinExistence type="inferred from homology"/>
<evidence type="ECO:0000313" key="6">
    <source>
        <dbReference type="EMBL" id="CDS10623.1"/>
    </source>
</evidence>
<dbReference type="GO" id="GO:0015035">
    <property type="term" value="F:protein-disulfide reductase activity"/>
    <property type="evidence" value="ECO:0007669"/>
    <property type="project" value="InterPro"/>
</dbReference>
<keyword evidence="4" id="KW-0676">Redox-active center</keyword>
<dbReference type="InterPro" id="IPR036249">
    <property type="entry name" value="Thioredoxin-like_sf"/>
</dbReference>
<dbReference type="FunFam" id="3.40.30.10:FF:000245">
    <property type="entry name" value="Thioredoxin"/>
    <property type="match status" value="1"/>
</dbReference>
<feature type="site" description="Deprotonates C-terminal active site Cys" evidence="3">
    <location>
        <position position="25"/>
    </location>
</feature>
<evidence type="ECO:0000256" key="3">
    <source>
        <dbReference type="PIRSR" id="PIRSR000077-1"/>
    </source>
</evidence>
<dbReference type="EMBL" id="LK023337">
    <property type="protein sequence ID" value="CDS10623.1"/>
    <property type="molecule type" value="Genomic_DNA"/>
</dbReference>
<dbReference type="CDD" id="cd02947">
    <property type="entry name" value="TRX_family"/>
    <property type="match status" value="1"/>
</dbReference>
<evidence type="ECO:0000256" key="4">
    <source>
        <dbReference type="PIRSR" id="PIRSR000077-4"/>
    </source>
</evidence>
<dbReference type="PRINTS" id="PR00421">
    <property type="entry name" value="THIOREDOXIN"/>
</dbReference>
<dbReference type="InterPro" id="IPR005746">
    <property type="entry name" value="Thioredoxin"/>
</dbReference>
<dbReference type="Gene3D" id="3.40.30.10">
    <property type="entry name" value="Glutaredoxin"/>
    <property type="match status" value="1"/>
</dbReference>
<gene>
    <name evidence="6" type="ORF">LRAMOSA11109</name>
</gene>
<feature type="site" description="Contributes to redox potential value" evidence="3">
    <location>
        <position position="33"/>
    </location>
</feature>
<dbReference type="PIRSF" id="PIRSF000077">
    <property type="entry name" value="Thioredoxin"/>
    <property type="match status" value="1"/>
</dbReference>
<evidence type="ECO:0000259" key="5">
    <source>
        <dbReference type="PROSITE" id="PS51352"/>
    </source>
</evidence>
<feature type="active site" description="Nucleophile" evidence="3">
    <location>
        <position position="34"/>
    </location>
</feature>
<feature type="active site" description="Nucleophile" evidence="3">
    <location>
        <position position="31"/>
    </location>
</feature>
<dbReference type="SUPFAM" id="SSF52833">
    <property type="entry name" value="Thioredoxin-like"/>
    <property type="match status" value="1"/>
</dbReference>
<organism evidence="6">
    <name type="scientific">Lichtheimia ramosa</name>
    <dbReference type="NCBI Taxonomy" id="688394"/>
    <lineage>
        <taxon>Eukaryota</taxon>
        <taxon>Fungi</taxon>
        <taxon>Fungi incertae sedis</taxon>
        <taxon>Mucoromycota</taxon>
        <taxon>Mucoromycotina</taxon>
        <taxon>Mucoromycetes</taxon>
        <taxon>Mucorales</taxon>
        <taxon>Lichtheimiaceae</taxon>
        <taxon>Lichtheimia</taxon>
    </lineage>
</organism>
<accession>A0A077WUC5</accession>
<keyword evidence="1 4" id="KW-1015">Disulfide bond</keyword>
<sequence length="105" mass="11953">MSVTPIRNLEEFNQIISQTDKVAIDFWATWCGPCRMISPIFEELAHKYPGVRFYKVDVDDVADVSQEVGIRAMPTFILYKNGEKFDEVVGADPNRLKDAISRLNA</sequence>
<dbReference type="InterPro" id="IPR013766">
    <property type="entry name" value="Thioredoxin_domain"/>
</dbReference>
<evidence type="ECO:0000256" key="1">
    <source>
        <dbReference type="ARBA" id="ARBA00023157"/>
    </source>
</evidence>
<dbReference type="PROSITE" id="PS51352">
    <property type="entry name" value="THIOREDOXIN_2"/>
    <property type="match status" value="1"/>
</dbReference>
<protein>
    <recommendedName>
        <fullName evidence="2">Thioredoxin</fullName>
    </recommendedName>
</protein>
<feature type="domain" description="Thioredoxin" evidence="5">
    <location>
        <begin position="1"/>
        <end position="105"/>
    </location>
</feature>
<comment type="similarity">
    <text evidence="2">Belongs to the thioredoxin family.</text>
</comment>
<dbReference type="OrthoDB" id="2121326at2759"/>
<name>A0A077WUC5_9FUNG</name>
<dbReference type="AlphaFoldDB" id="A0A077WUC5"/>